<dbReference type="OrthoDB" id="10253954at2759"/>
<evidence type="ECO:0000259" key="2">
    <source>
        <dbReference type="PROSITE" id="PS50056"/>
    </source>
</evidence>
<dbReference type="InterPro" id="IPR003595">
    <property type="entry name" value="Tyr_Pase_cat"/>
</dbReference>
<protein>
    <submittedName>
        <fullName evidence="3">Protein-tyrosine phosphatase, putative</fullName>
    </submittedName>
</protein>
<dbReference type="PROSITE" id="PS00383">
    <property type="entry name" value="TYR_PHOSPHATASE_1"/>
    <property type="match status" value="1"/>
</dbReference>
<dbReference type="CDD" id="cd00047">
    <property type="entry name" value="PTPc"/>
    <property type="match status" value="1"/>
</dbReference>
<feature type="domain" description="Tyrosine specific protein phosphatases" evidence="2">
    <location>
        <begin position="213"/>
        <end position="301"/>
    </location>
</feature>
<name>A0A7G2C4B7_9TRYP</name>
<keyword evidence="4" id="KW-1185">Reference proteome</keyword>
<dbReference type="PANTHER" id="PTHR19134">
    <property type="entry name" value="RECEPTOR-TYPE TYROSINE-PROTEIN PHOSPHATASE"/>
    <property type="match status" value="1"/>
</dbReference>
<dbReference type="Proteomes" id="UP000515908">
    <property type="component" value="Chromosome 03"/>
</dbReference>
<evidence type="ECO:0000313" key="4">
    <source>
        <dbReference type="Proteomes" id="UP000515908"/>
    </source>
</evidence>
<dbReference type="SMART" id="SM00404">
    <property type="entry name" value="PTPc_motif"/>
    <property type="match status" value="1"/>
</dbReference>
<dbReference type="SUPFAM" id="SSF52799">
    <property type="entry name" value="(Phosphotyrosine protein) phosphatases II"/>
    <property type="match status" value="1"/>
</dbReference>
<dbReference type="InterPro" id="IPR029021">
    <property type="entry name" value="Prot-tyrosine_phosphatase-like"/>
</dbReference>
<dbReference type="PRINTS" id="PR00700">
    <property type="entry name" value="PRTYPHPHTASE"/>
</dbReference>
<dbReference type="VEuPathDB" id="TriTrypDB:ADEAN_000180000"/>
<dbReference type="GO" id="GO:0004725">
    <property type="term" value="F:protein tyrosine phosphatase activity"/>
    <property type="evidence" value="ECO:0007669"/>
    <property type="project" value="InterPro"/>
</dbReference>
<dbReference type="InterPro" id="IPR016130">
    <property type="entry name" value="Tyr_Pase_AS"/>
</dbReference>
<dbReference type="PROSITE" id="PS50055">
    <property type="entry name" value="TYR_PHOSPHATASE_PTP"/>
    <property type="match status" value="1"/>
</dbReference>
<organism evidence="3 4">
    <name type="scientific">Angomonas deanei</name>
    <dbReference type="NCBI Taxonomy" id="59799"/>
    <lineage>
        <taxon>Eukaryota</taxon>
        <taxon>Discoba</taxon>
        <taxon>Euglenozoa</taxon>
        <taxon>Kinetoplastea</taxon>
        <taxon>Metakinetoplastina</taxon>
        <taxon>Trypanosomatida</taxon>
        <taxon>Trypanosomatidae</taxon>
        <taxon>Strigomonadinae</taxon>
        <taxon>Angomonas</taxon>
    </lineage>
</organism>
<sequence length="374" mass="42645">MEKNRYMNVYANENTIFPKVDKNSKTYINANYIHDVILSTTESSDAKEGEDNSIQPHFIACQAPLPHIVPDFYETVYEHNIHLILMVTSLTEKGILKADRYWPKSYKENGTEENELQEADLSNICDHFDDFVWSASPENDPKRNETVKKTRAGNFLLWNDDTLFPYRQDTKLQLVERVFFVQKVGNEKILKVRQVQYVGWPDHGIPLVTDSFDALLRLITNYKNAMANNDAYYNMIPPVMVHCSAGIGRTGTLLAAYTALEVLGNKERDAVTPFRNDTIRNIVVSLRQKRFGMVQTFAQYCFIYLVVLKYIKESRGGLDAFDAEGFTDYINKNCDAAQMAIYSAIQNNAMRNKKPNGGGDGNKCVTQSTKGFCQ</sequence>
<dbReference type="Gene3D" id="3.90.190.10">
    <property type="entry name" value="Protein tyrosine phosphatase superfamily"/>
    <property type="match status" value="1"/>
</dbReference>
<proteinExistence type="predicted"/>
<dbReference type="Pfam" id="PF00102">
    <property type="entry name" value="Y_phosphatase"/>
    <property type="match status" value="1"/>
</dbReference>
<gene>
    <name evidence="3" type="ORF">ADEAN_000180000</name>
</gene>
<evidence type="ECO:0000259" key="1">
    <source>
        <dbReference type="PROSITE" id="PS50055"/>
    </source>
</evidence>
<dbReference type="InterPro" id="IPR050348">
    <property type="entry name" value="Protein-Tyr_Phosphatase"/>
</dbReference>
<dbReference type="PROSITE" id="PS50056">
    <property type="entry name" value="TYR_PHOSPHATASE_2"/>
    <property type="match status" value="1"/>
</dbReference>
<evidence type="ECO:0000313" key="3">
    <source>
        <dbReference type="EMBL" id="CAD2214355.1"/>
    </source>
</evidence>
<dbReference type="InterPro" id="IPR000242">
    <property type="entry name" value="PTP_cat"/>
</dbReference>
<dbReference type="EMBL" id="LR877147">
    <property type="protein sequence ID" value="CAD2214355.1"/>
    <property type="molecule type" value="Genomic_DNA"/>
</dbReference>
<dbReference type="SMART" id="SM00194">
    <property type="entry name" value="PTPc"/>
    <property type="match status" value="1"/>
</dbReference>
<dbReference type="PANTHER" id="PTHR19134:SF449">
    <property type="entry name" value="TYROSINE-PROTEIN PHOSPHATASE 1"/>
    <property type="match status" value="1"/>
</dbReference>
<dbReference type="AlphaFoldDB" id="A0A7G2C4B7"/>
<accession>A0A7G2C4B7</accession>
<reference evidence="3 4" key="1">
    <citation type="submission" date="2020-08" db="EMBL/GenBank/DDBJ databases">
        <authorList>
            <person name="Newling K."/>
            <person name="Davey J."/>
            <person name="Forrester S."/>
        </authorList>
    </citation>
    <scope>NUCLEOTIDE SEQUENCE [LARGE SCALE GENOMIC DNA]</scope>
    <source>
        <strain evidence="4">Crithidia deanei Carvalho (ATCC PRA-265)</strain>
    </source>
</reference>
<feature type="domain" description="Tyrosine-protein phosphatase" evidence="1">
    <location>
        <begin position="1"/>
        <end position="310"/>
    </location>
</feature>
<dbReference type="InterPro" id="IPR000387">
    <property type="entry name" value="Tyr_Pase_dom"/>
</dbReference>